<protein>
    <submittedName>
        <fullName evidence="2">Uncharacterized protein</fullName>
    </submittedName>
</protein>
<evidence type="ECO:0000313" key="3">
    <source>
        <dbReference type="Proteomes" id="UP000234323"/>
    </source>
</evidence>
<proteinExistence type="predicted"/>
<dbReference type="EMBL" id="LLXI01001862">
    <property type="protein sequence ID" value="PKY55460.1"/>
    <property type="molecule type" value="Genomic_DNA"/>
</dbReference>
<dbReference type="Proteomes" id="UP000234323">
    <property type="component" value="Unassembled WGS sequence"/>
</dbReference>
<reference evidence="2 3" key="1">
    <citation type="submission" date="2015-10" db="EMBL/GenBank/DDBJ databases">
        <title>Genome analyses suggest a sexual origin of heterokaryosis in a supposedly ancient asexual fungus.</title>
        <authorList>
            <person name="Ropars J."/>
            <person name="Sedzielewska K."/>
            <person name="Noel J."/>
            <person name="Charron P."/>
            <person name="Farinelli L."/>
            <person name="Marton T."/>
            <person name="Kruger M."/>
            <person name="Pelin A."/>
            <person name="Brachmann A."/>
            <person name="Corradi N."/>
        </authorList>
    </citation>
    <scope>NUCLEOTIDE SEQUENCE [LARGE SCALE GENOMIC DNA]</scope>
    <source>
        <strain evidence="2 3">A4</strain>
    </source>
</reference>
<evidence type="ECO:0000313" key="1">
    <source>
        <dbReference type="EMBL" id="PKY55460.1"/>
    </source>
</evidence>
<comment type="caution">
    <text evidence="2">The sequence shown here is derived from an EMBL/GenBank/DDBJ whole genome shotgun (WGS) entry which is preliminary data.</text>
</comment>
<name>A0A2I1HQN2_9GLOM</name>
<accession>A0A2I1HQN2</accession>
<keyword evidence="3" id="KW-1185">Reference proteome</keyword>
<dbReference type="EMBL" id="LLXI01005046">
    <property type="protein sequence ID" value="PKY61199.1"/>
    <property type="molecule type" value="Genomic_DNA"/>
</dbReference>
<gene>
    <name evidence="1" type="ORF">RhiirA4_474937</name>
    <name evidence="2" type="ORF">RhiirA4_485848</name>
</gene>
<evidence type="ECO:0000313" key="2">
    <source>
        <dbReference type="EMBL" id="PKY61199.1"/>
    </source>
</evidence>
<organism evidence="2 3">
    <name type="scientific">Rhizophagus irregularis</name>
    <dbReference type="NCBI Taxonomy" id="588596"/>
    <lineage>
        <taxon>Eukaryota</taxon>
        <taxon>Fungi</taxon>
        <taxon>Fungi incertae sedis</taxon>
        <taxon>Mucoromycota</taxon>
        <taxon>Glomeromycotina</taxon>
        <taxon>Glomeromycetes</taxon>
        <taxon>Glomerales</taxon>
        <taxon>Glomeraceae</taxon>
        <taxon>Rhizophagus</taxon>
    </lineage>
</organism>
<sequence>MSMSDIESMSNDCSDSDLFTEEFLENIPDGCDLSDNEENVRNPVIDIQREDCQKTPDLKDL</sequence>
<dbReference type="AlphaFoldDB" id="A0A2I1HQN2"/>